<dbReference type="EMBL" id="JBIPKE010000015">
    <property type="protein sequence ID" value="MFH6983730.1"/>
    <property type="molecule type" value="Genomic_DNA"/>
</dbReference>
<dbReference type="Proteomes" id="UP001610063">
    <property type="component" value="Unassembled WGS sequence"/>
</dbReference>
<evidence type="ECO:0000313" key="2">
    <source>
        <dbReference type="Proteomes" id="UP001610063"/>
    </source>
</evidence>
<sequence length="40" mass="4562">MRDDKGYGRNQTTLQIKEITYDLFVTTETEHKDQIGSDGG</sequence>
<organism evidence="1 2">
    <name type="scientific">Marinoscillum luteum</name>
    <dbReference type="NCBI Taxonomy" id="861051"/>
    <lineage>
        <taxon>Bacteria</taxon>
        <taxon>Pseudomonadati</taxon>
        <taxon>Bacteroidota</taxon>
        <taxon>Cytophagia</taxon>
        <taxon>Cytophagales</taxon>
        <taxon>Reichenbachiellaceae</taxon>
        <taxon>Marinoscillum</taxon>
    </lineage>
</organism>
<protein>
    <submittedName>
        <fullName evidence="1">Uncharacterized protein</fullName>
    </submittedName>
</protein>
<accession>A0ABW7N8E7</accession>
<gene>
    <name evidence="1" type="ORF">ACHKAR_09780</name>
</gene>
<reference evidence="1 2" key="1">
    <citation type="journal article" date="2013" name="Int. J. Syst. Evol. Microbiol.">
        <title>Marinoscillum luteum sp. nov., isolated from marine sediment.</title>
        <authorList>
            <person name="Cha I.T."/>
            <person name="Park S.J."/>
            <person name="Kim S.J."/>
            <person name="Kim J.G."/>
            <person name="Jung M.Y."/>
            <person name="Shin K.S."/>
            <person name="Kwon K.K."/>
            <person name="Yang S.H."/>
            <person name="Seo Y.S."/>
            <person name="Rhee S.K."/>
        </authorList>
    </citation>
    <scope>NUCLEOTIDE SEQUENCE [LARGE SCALE GENOMIC DNA]</scope>
    <source>
        <strain evidence="1 2">KCTC 23939</strain>
    </source>
</reference>
<evidence type="ECO:0000313" key="1">
    <source>
        <dbReference type="EMBL" id="MFH6983730.1"/>
    </source>
</evidence>
<dbReference type="RefSeq" id="WP_395417266.1">
    <property type="nucleotide sequence ID" value="NZ_JBIPKE010000015.1"/>
</dbReference>
<keyword evidence="2" id="KW-1185">Reference proteome</keyword>
<name>A0ABW7N8E7_9BACT</name>
<proteinExistence type="predicted"/>
<comment type="caution">
    <text evidence="1">The sequence shown here is derived from an EMBL/GenBank/DDBJ whole genome shotgun (WGS) entry which is preliminary data.</text>
</comment>